<comment type="caution">
    <text evidence="3">The sequence shown here is derived from an EMBL/GenBank/DDBJ whole genome shotgun (WGS) entry which is preliminary data.</text>
</comment>
<dbReference type="SUPFAM" id="SSF101756">
    <property type="entry name" value="Hypothetical protein YgiW"/>
    <property type="match status" value="1"/>
</dbReference>
<dbReference type="EMBL" id="JAEPBH010000015">
    <property type="protein sequence ID" value="MBK4715132.1"/>
    <property type="molecule type" value="Genomic_DNA"/>
</dbReference>
<dbReference type="Gene3D" id="2.40.50.200">
    <property type="entry name" value="Bacterial OB-fold"/>
    <property type="match status" value="1"/>
</dbReference>
<name>A0A8K0V1B7_9ENTR</name>
<protein>
    <submittedName>
        <fullName evidence="3">NirD/YgiW/YdeI family stress tolerance protein</fullName>
    </submittedName>
</protein>
<evidence type="ECO:0000256" key="2">
    <source>
        <dbReference type="SAM" id="SignalP"/>
    </source>
</evidence>
<evidence type="ECO:0000313" key="3">
    <source>
        <dbReference type="EMBL" id="MBK4715132.1"/>
    </source>
</evidence>
<keyword evidence="1 2" id="KW-0732">Signal</keyword>
<organism evidence="3 4">
    <name type="scientific">Tenebrionibacter intestinalis</name>
    <dbReference type="NCBI Taxonomy" id="2799638"/>
    <lineage>
        <taxon>Bacteria</taxon>
        <taxon>Pseudomonadati</taxon>
        <taxon>Pseudomonadota</taxon>
        <taxon>Gammaproteobacteria</taxon>
        <taxon>Enterobacterales</taxon>
        <taxon>Enterobacteriaceae</taxon>
        <taxon>Tenebrionibacter/Tenebrionicola group</taxon>
        <taxon>Tenebrionibacter</taxon>
    </lineage>
</organism>
<keyword evidence="4" id="KW-1185">Reference proteome</keyword>
<dbReference type="AlphaFoldDB" id="A0A8K0V1B7"/>
<dbReference type="Proteomes" id="UP000659047">
    <property type="component" value="Unassembled WGS sequence"/>
</dbReference>
<proteinExistence type="predicted"/>
<dbReference type="NCBIfam" id="NF033674">
    <property type="entry name" value="stress_OB_fold"/>
    <property type="match status" value="1"/>
</dbReference>
<reference evidence="3" key="1">
    <citation type="submission" date="2021-01" db="EMBL/GenBank/DDBJ databases">
        <title>Intestinitalea alba gen. nov., sp. nov., a novel genus of the family Enterobacteriaceae, isolated from the gut of the plastic-eating mealworm Tenebrio molitor L.</title>
        <authorList>
            <person name="Yang Y."/>
        </authorList>
    </citation>
    <scope>NUCLEOTIDE SEQUENCE</scope>
    <source>
        <strain evidence="3">BIT-L3</strain>
    </source>
</reference>
<evidence type="ECO:0000313" key="4">
    <source>
        <dbReference type="Proteomes" id="UP000659047"/>
    </source>
</evidence>
<sequence>MKKYLLLTFGLLCMSTAALATRPSQQEMTVRDAKAQRENAHVVVEGKITGRAGQSDRYWLRDGTGRILINVERCNKARRLIGRQVRVVGKIGHENDRIKIEAKTLNHIK</sequence>
<dbReference type="InterPro" id="IPR005220">
    <property type="entry name" value="CarO-like"/>
</dbReference>
<feature type="chain" id="PRO_5035443280" evidence="2">
    <location>
        <begin position="21"/>
        <end position="109"/>
    </location>
</feature>
<feature type="signal peptide" evidence="2">
    <location>
        <begin position="1"/>
        <end position="20"/>
    </location>
</feature>
<dbReference type="RefSeq" id="WP_238713368.1">
    <property type="nucleotide sequence ID" value="NZ_JAEPBH010000015.1"/>
</dbReference>
<dbReference type="Pfam" id="PF04076">
    <property type="entry name" value="BOF"/>
    <property type="match status" value="1"/>
</dbReference>
<gene>
    <name evidence="3" type="ORF">JJB97_07270</name>
</gene>
<dbReference type="InterPro" id="IPR036700">
    <property type="entry name" value="BOBF_sf"/>
</dbReference>
<accession>A0A8K0V1B7</accession>
<evidence type="ECO:0000256" key="1">
    <source>
        <dbReference type="ARBA" id="ARBA00022729"/>
    </source>
</evidence>